<comment type="caution">
    <text evidence="3">The sequence shown here is derived from an EMBL/GenBank/DDBJ whole genome shotgun (WGS) entry which is preliminary data.</text>
</comment>
<proteinExistence type="predicted"/>
<accession>A0A0W0CTX6</accession>
<keyword evidence="1" id="KW-1133">Transmembrane helix</keyword>
<dbReference type="GO" id="GO:0070583">
    <property type="term" value="P:spore membrane bending pathway"/>
    <property type="evidence" value="ECO:0007669"/>
    <property type="project" value="EnsemblFungi"/>
</dbReference>
<dbReference type="VEuPathDB" id="FungiDB:B1J91_L11286g"/>
<dbReference type="EMBL" id="LLZZ01000122">
    <property type="protein sequence ID" value="KTB02877.1"/>
    <property type="molecule type" value="Genomic_DNA"/>
</dbReference>
<keyword evidence="1" id="KW-0472">Membrane</keyword>
<dbReference type="VEuPathDB" id="FungiDB:CAGL0L11286g"/>
<dbReference type="VEuPathDB" id="FungiDB:GVI51_L11231"/>
<evidence type="ECO:0000256" key="1">
    <source>
        <dbReference type="SAM" id="Phobius"/>
    </source>
</evidence>
<evidence type="ECO:0000313" key="4">
    <source>
        <dbReference type="Proteomes" id="UP000054886"/>
    </source>
</evidence>
<evidence type="ECO:0000313" key="2">
    <source>
        <dbReference type="EMBL" id="KTA97949.1"/>
    </source>
</evidence>
<keyword evidence="1" id="KW-0812">Transmembrane</keyword>
<dbReference type="GO" id="GO:0005737">
    <property type="term" value="C:cytoplasm"/>
    <property type="evidence" value="ECO:0007669"/>
    <property type="project" value="EnsemblFungi"/>
</dbReference>
<dbReference type="GO" id="GO:0005628">
    <property type="term" value="C:prospore membrane"/>
    <property type="evidence" value="ECO:0007669"/>
    <property type="project" value="EnsemblFungi"/>
</dbReference>
<sequence>MAITQLLLYLPDFSCSISTGLPLCTPQFNVNIVTGSRTTKDFVSSVRQFLRLISYLAIDMGWSKYLADPHIYNEENLVDTFDTDNLFKINYFGFCKKTSGKTKYCVANGDCGMDVLGILVRDVGLQLGRLTQRYENNTRILGDSLVFTYHLGLSSMRKFLRNDNYRNNAFSKLLLATDDQPYSNTRIKNYAKGVTVAYTLVVVNKIMFYMHLAEITISAAFVVAVLGFGFVLIFGKHHTIMPLLLKGWGSVLMVSSTSSYLATIVYLGTLKLLEPTEMLDTQSQVPGHVLNNDTHSNNWDLLQTTVGSGFVISCFRYIVQCLMLPLVFIAANRYTKAKDFLPAGTEELIKV</sequence>
<protein>
    <submittedName>
        <fullName evidence="3">Spore membrane assembly protein 2</fullName>
    </submittedName>
</protein>
<gene>
    <name evidence="3" type="ORF">AO440_004781</name>
    <name evidence="2" type="ORF">AO440_005262</name>
</gene>
<feature type="transmembrane region" description="Helical" evidence="1">
    <location>
        <begin position="310"/>
        <end position="331"/>
    </location>
</feature>
<evidence type="ECO:0000313" key="3">
    <source>
        <dbReference type="EMBL" id="KTB02877.1"/>
    </source>
</evidence>
<dbReference type="AlphaFoldDB" id="A0A0W0CTX6"/>
<dbReference type="VEuPathDB" id="FungiDB:GWK60_L15257"/>
<dbReference type="EMBL" id="LLZZ01000155">
    <property type="protein sequence ID" value="KTA97949.1"/>
    <property type="molecule type" value="Genomic_DNA"/>
</dbReference>
<feature type="transmembrane region" description="Helical" evidence="1">
    <location>
        <begin position="247"/>
        <end position="268"/>
    </location>
</feature>
<dbReference type="Proteomes" id="UP000054886">
    <property type="component" value="Unassembled WGS sequence"/>
</dbReference>
<feature type="transmembrane region" description="Helical" evidence="1">
    <location>
        <begin position="215"/>
        <end position="235"/>
    </location>
</feature>
<name>A0A0W0CTX6_CANGB</name>
<reference evidence="3 4" key="1">
    <citation type="submission" date="2015-10" db="EMBL/GenBank/DDBJ databases">
        <title>Draft genomes sequences of Candida glabrata isolates 1A, 1B, 2A, 2B, 3A and 3B.</title>
        <authorList>
            <person name="Haavelsrud O.E."/>
            <person name="Gaustad P."/>
        </authorList>
    </citation>
    <scope>NUCLEOTIDE SEQUENCE [LARGE SCALE GENOMIC DNA]</scope>
    <source>
        <strain evidence="3">910700640</strain>
    </source>
</reference>
<organism evidence="3 4">
    <name type="scientific">Candida glabrata</name>
    <name type="common">Yeast</name>
    <name type="synonym">Torulopsis glabrata</name>
    <dbReference type="NCBI Taxonomy" id="5478"/>
    <lineage>
        <taxon>Eukaryota</taxon>
        <taxon>Fungi</taxon>
        <taxon>Dikarya</taxon>
        <taxon>Ascomycota</taxon>
        <taxon>Saccharomycotina</taxon>
        <taxon>Saccharomycetes</taxon>
        <taxon>Saccharomycetales</taxon>
        <taxon>Saccharomycetaceae</taxon>
        <taxon>Nakaseomyces</taxon>
    </lineage>
</organism>